<feature type="compositionally biased region" description="Basic and acidic residues" evidence="1">
    <location>
        <begin position="47"/>
        <end position="64"/>
    </location>
</feature>
<reference evidence="2" key="1">
    <citation type="journal article" date="2018" name="Data Brief">
        <title>Genome sequence data from 17 accessions of Ensete ventricosum, a staple food crop for millions in Ethiopia.</title>
        <authorList>
            <person name="Yemataw Z."/>
            <person name="Muzemil S."/>
            <person name="Ambachew D."/>
            <person name="Tripathi L."/>
            <person name="Tesfaye K."/>
            <person name="Chala A."/>
            <person name="Farbos A."/>
            <person name="O'Neill P."/>
            <person name="Moore K."/>
            <person name="Grant M."/>
            <person name="Studholme D.J."/>
        </authorList>
    </citation>
    <scope>NUCLEOTIDE SEQUENCE [LARGE SCALE GENOMIC DNA]</scope>
    <source>
        <tissue evidence="2">Leaf</tissue>
    </source>
</reference>
<evidence type="ECO:0000256" key="1">
    <source>
        <dbReference type="SAM" id="MobiDB-lite"/>
    </source>
</evidence>
<evidence type="ECO:0000313" key="2">
    <source>
        <dbReference type="EMBL" id="RZR71599.1"/>
    </source>
</evidence>
<dbReference type="Proteomes" id="UP000290560">
    <property type="component" value="Unassembled WGS sequence"/>
</dbReference>
<proteinExistence type="predicted"/>
<dbReference type="AlphaFoldDB" id="A0A445MBK1"/>
<feature type="compositionally biased region" description="Basic and acidic residues" evidence="1">
    <location>
        <begin position="79"/>
        <end position="96"/>
    </location>
</feature>
<gene>
    <name evidence="2" type="ORF">BHM03_00005998</name>
</gene>
<organism evidence="2">
    <name type="scientific">Ensete ventricosum</name>
    <name type="common">Abyssinian banana</name>
    <name type="synonym">Musa ensete</name>
    <dbReference type="NCBI Taxonomy" id="4639"/>
    <lineage>
        <taxon>Eukaryota</taxon>
        <taxon>Viridiplantae</taxon>
        <taxon>Streptophyta</taxon>
        <taxon>Embryophyta</taxon>
        <taxon>Tracheophyta</taxon>
        <taxon>Spermatophyta</taxon>
        <taxon>Magnoliopsida</taxon>
        <taxon>Liliopsida</taxon>
        <taxon>Zingiberales</taxon>
        <taxon>Musaceae</taxon>
        <taxon>Ensete</taxon>
    </lineage>
</organism>
<name>A0A445MBK1_ENSVE</name>
<dbReference type="EMBL" id="KV875556">
    <property type="protein sequence ID" value="RZR71599.1"/>
    <property type="molecule type" value="Genomic_DNA"/>
</dbReference>
<sequence length="126" mass="14609">MGWWGPRVAVLVFGSSGFIWRRRVWVRAVLVSVPGQSGVCRRRTRDHRWSDARHESRGLGRRDLSPAPSPSARKKLNAHLHELARNMRNTKTDVPGRDSSSVGTRQPKLKSWFFDRDYKLRLNTNF</sequence>
<protein>
    <submittedName>
        <fullName evidence="2">Uncharacterized protein</fullName>
    </submittedName>
</protein>
<accession>A0A445MBK1</accession>
<feature type="region of interest" description="Disordered" evidence="1">
    <location>
        <begin position="42"/>
        <end position="105"/>
    </location>
</feature>